<feature type="binding site" evidence="11">
    <location>
        <position position="406"/>
    </location>
    <ligand>
        <name>substrate</name>
    </ligand>
</feature>
<dbReference type="GO" id="GO:0006592">
    <property type="term" value="P:ornithine biosynthetic process"/>
    <property type="evidence" value="ECO:0007669"/>
    <property type="project" value="TreeGrafter"/>
</dbReference>
<dbReference type="HAMAP" id="MF_01106">
    <property type="entry name" value="ArgJ"/>
    <property type="match status" value="1"/>
</dbReference>
<reference evidence="12 13" key="1">
    <citation type="submission" date="2016-03" db="EMBL/GenBank/DDBJ databases">
        <title>Acetic acid bacteria sequencing.</title>
        <authorList>
            <person name="Brandt J."/>
            <person name="Jakob F."/>
            <person name="Vogel R.F."/>
        </authorList>
    </citation>
    <scope>NUCLEOTIDE SEQUENCE [LARGE SCALE GENOMIC DNA]</scope>
    <source>
        <strain evidence="12 13">NBRC 101099</strain>
    </source>
</reference>
<feature type="site" description="Cleavage; by autolysis" evidence="11">
    <location>
        <begin position="195"/>
        <end position="196"/>
    </location>
</feature>
<evidence type="ECO:0000256" key="3">
    <source>
        <dbReference type="ARBA" id="ARBA00011475"/>
    </source>
</evidence>
<feature type="site" description="Involved in the stabilization of negative charge on the oxyanion by the formation of the oxyanion hole" evidence="11">
    <location>
        <position position="123"/>
    </location>
</feature>
<gene>
    <name evidence="11" type="primary">argJ</name>
    <name evidence="12" type="ORF">A0U93_05000</name>
</gene>
<name>A0A1U9KUH3_9PROT</name>
<comment type="subunit">
    <text evidence="3 11">Heterotetramer of two alpha and two beta chains.</text>
</comment>
<comment type="similarity">
    <text evidence="2 11">Belongs to the ArgJ family.</text>
</comment>
<comment type="catalytic activity">
    <reaction evidence="11">
        <text>L-glutamate + acetyl-CoA = N-acetyl-L-glutamate + CoA + H(+)</text>
        <dbReference type="Rhea" id="RHEA:24292"/>
        <dbReference type="ChEBI" id="CHEBI:15378"/>
        <dbReference type="ChEBI" id="CHEBI:29985"/>
        <dbReference type="ChEBI" id="CHEBI:44337"/>
        <dbReference type="ChEBI" id="CHEBI:57287"/>
        <dbReference type="ChEBI" id="CHEBI:57288"/>
        <dbReference type="EC" id="2.3.1.1"/>
    </reaction>
</comment>
<evidence type="ECO:0000313" key="12">
    <source>
        <dbReference type="EMBL" id="AQS89300.1"/>
    </source>
</evidence>
<dbReference type="STRING" id="320497.A0U93_05000"/>
<dbReference type="InterPro" id="IPR002813">
    <property type="entry name" value="Arg_biosynth_ArgJ"/>
</dbReference>
<proteinExistence type="inferred from homology"/>
<keyword evidence="7 11" id="KW-0808">Transferase</keyword>
<dbReference type="GO" id="GO:0004358">
    <property type="term" value="F:L-glutamate N-acetyltransferase activity, acting on acetyl-L-ornithine as donor"/>
    <property type="evidence" value="ECO:0007669"/>
    <property type="project" value="UniProtKB-UniRule"/>
</dbReference>
<feature type="site" description="Involved in the stabilization of negative charge on the oxyanion by the formation of the oxyanion hole" evidence="11">
    <location>
        <position position="122"/>
    </location>
</feature>
<dbReference type="CDD" id="cd02152">
    <property type="entry name" value="OAT"/>
    <property type="match status" value="1"/>
</dbReference>
<evidence type="ECO:0000256" key="6">
    <source>
        <dbReference type="ARBA" id="ARBA00022605"/>
    </source>
</evidence>
<dbReference type="UniPathway" id="UPA00068">
    <property type="reaction ID" value="UER00106"/>
</dbReference>
<feature type="binding site" evidence="11">
    <location>
        <position position="196"/>
    </location>
    <ligand>
        <name>substrate</name>
    </ligand>
</feature>
<dbReference type="EMBL" id="CP014691">
    <property type="protein sequence ID" value="AQS89300.1"/>
    <property type="molecule type" value="Genomic_DNA"/>
</dbReference>
<dbReference type="InterPro" id="IPR042195">
    <property type="entry name" value="ArgJ_beta_C"/>
</dbReference>
<dbReference type="EC" id="2.3.1.1" evidence="11"/>
<dbReference type="GO" id="GO:0005737">
    <property type="term" value="C:cytoplasm"/>
    <property type="evidence" value="ECO:0007669"/>
    <property type="project" value="UniProtKB-SubCell"/>
</dbReference>
<evidence type="ECO:0000256" key="8">
    <source>
        <dbReference type="ARBA" id="ARBA00022813"/>
    </source>
</evidence>
<evidence type="ECO:0000256" key="5">
    <source>
        <dbReference type="ARBA" id="ARBA00022571"/>
    </source>
</evidence>
<dbReference type="PANTHER" id="PTHR23100:SF0">
    <property type="entry name" value="ARGININE BIOSYNTHESIS BIFUNCTIONAL PROTEIN ARGJ, MITOCHONDRIAL"/>
    <property type="match status" value="1"/>
</dbReference>
<evidence type="ECO:0000256" key="7">
    <source>
        <dbReference type="ARBA" id="ARBA00022679"/>
    </source>
</evidence>
<dbReference type="NCBIfam" id="NF003802">
    <property type="entry name" value="PRK05388.1"/>
    <property type="match status" value="1"/>
</dbReference>
<dbReference type="SUPFAM" id="SSF56266">
    <property type="entry name" value="DmpA/ArgJ-like"/>
    <property type="match status" value="1"/>
</dbReference>
<dbReference type="GO" id="GO:0006526">
    <property type="term" value="P:L-arginine biosynthetic process"/>
    <property type="evidence" value="ECO:0007669"/>
    <property type="project" value="UniProtKB-UniRule"/>
</dbReference>
<feature type="active site" description="Nucleophile" evidence="11">
    <location>
        <position position="196"/>
    </location>
</feature>
<dbReference type="AlphaFoldDB" id="A0A1U9KUH3"/>
<keyword evidence="5 11" id="KW-0055">Arginine biosynthesis</keyword>
<dbReference type="InterPro" id="IPR016117">
    <property type="entry name" value="ArgJ-like_dom_sf"/>
</dbReference>
<comment type="pathway">
    <text evidence="11">Amino-acid biosynthesis; L-arginine biosynthesis; L-ornithine and N-acetyl-L-glutamate from L-glutamate and N(2)-acetyl-L-ornithine (cyclic): step 1/1.</text>
</comment>
<accession>A0A1U9KUH3</accession>
<evidence type="ECO:0000256" key="2">
    <source>
        <dbReference type="ARBA" id="ARBA00006774"/>
    </source>
</evidence>
<comment type="function">
    <text evidence="11">Catalyzes two activities which are involved in the cyclic version of arginine biosynthesis: the synthesis of N-acetylglutamate from glutamate and acetyl-CoA as the acetyl donor, and of ornithine by transacetylation between N(2)-acetylornithine and glutamate.</text>
</comment>
<keyword evidence="13" id="KW-1185">Reference proteome</keyword>
<dbReference type="RefSeq" id="WP_077808343.1">
    <property type="nucleotide sequence ID" value="NZ_BJXS01000009.1"/>
</dbReference>
<evidence type="ECO:0000256" key="1">
    <source>
        <dbReference type="ARBA" id="ARBA00004496"/>
    </source>
</evidence>
<dbReference type="Proteomes" id="UP000188604">
    <property type="component" value="Chromosome"/>
</dbReference>
<dbReference type="FunFam" id="3.10.20.340:FF:000003">
    <property type="entry name" value="Arginine biosynthesis bifunctional protein ArgJ"/>
    <property type="match status" value="1"/>
</dbReference>
<evidence type="ECO:0000313" key="13">
    <source>
        <dbReference type="Proteomes" id="UP000188604"/>
    </source>
</evidence>
<dbReference type="KEGG" id="nch:A0U93_05000"/>
<protein>
    <recommendedName>
        <fullName evidence="11">Arginine biosynthesis bifunctional protein ArgJ</fullName>
    </recommendedName>
    <domain>
        <recommendedName>
            <fullName evidence="11">Glutamate N-acetyltransferase</fullName>
            <ecNumber evidence="11">2.3.1.35</ecNumber>
        </recommendedName>
        <alternativeName>
            <fullName evidence="11">Ornithine acetyltransferase</fullName>
            <shortName evidence="11">OATase</shortName>
        </alternativeName>
        <alternativeName>
            <fullName evidence="11">Ornithine transacetylase</fullName>
        </alternativeName>
    </domain>
    <domain>
        <recommendedName>
            <fullName evidence="11">Amino-acid acetyltransferase</fullName>
            <ecNumber evidence="11">2.3.1.1</ecNumber>
        </recommendedName>
        <alternativeName>
            <fullName evidence="11">N-acetylglutamate synthase</fullName>
            <shortName evidence="11">AGSase</shortName>
        </alternativeName>
    </domain>
    <component>
        <recommendedName>
            <fullName evidence="11">Arginine biosynthesis bifunctional protein ArgJ alpha chain</fullName>
        </recommendedName>
    </component>
    <component>
        <recommendedName>
            <fullName evidence="11">Arginine biosynthesis bifunctional protein ArgJ beta chain</fullName>
        </recommendedName>
    </component>
</protein>
<sequence>MAKTLSPSPLARPLPELAEISGLRLGAVAAGIRYTGRSDLMLMEFAPGTTVAGVFTRSKCPGAPIDWSKAALSEGKARALLVNSGNANVFTGRAGVLATQTSAAATARAVQCSATEVFLASTGVIGERLPTEKIVEAIPALHESLQEDGWADAARAIMTTDTFPKAARRDIRIGETPVRIQGIAKGSGMVAPDMATMLGFVATDAALPNDVLQALLREGIDQSFNSITVDSDTSTSDMVLLFATGKAGNDTPANAADPALRDFRAALHSVLHELALMVVRDGEGATKLMTIRVTGATSNESARRIALSVGNSPLVKTAIAGEDANWGRIVMAVGKADEPANRDTLSVAIGGTWIARLGTVVEGYDETPVVAHMKGQEIDIQIDLGLANGHATIWSCDLTHGYIDINGSYRS</sequence>
<dbReference type="GO" id="GO:0004042">
    <property type="term" value="F:L-glutamate N-acetyltransferase activity"/>
    <property type="evidence" value="ECO:0007669"/>
    <property type="project" value="UniProtKB-UniRule"/>
</dbReference>
<organism evidence="12 13">
    <name type="scientific">Neoasaia chiangmaiensis</name>
    <dbReference type="NCBI Taxonomy" id="320497"/>
    <lineage>
        <taxon>Bacteria</taxon>
        <taxon>Pseudomonadati</taxon>
        <taxon>Pseudomonadota</taxon>
        <taxon>Alphaproteobacteria</taxon>
        <taxon>Acetobacterales</taxon>
        <taxon>Acetobacteraceae</taxon>
        <taxon>Neoasaia</taxon>
    </lineage>
</organism>
<feature type="binding site" evidence="11">
    <location>
        <position position="283"/>
    </location>
    <ligand>
        <name>substrate</name>
    </ligand>
</feature>
<evidence type="ECO:0000256" key="4">
    <source>
        <dbReference type="ARBA" id="ARBA00022490"/>
    </source>
</evidence>
<dbReference type="EC" id="2.3.1.35" evidence="11"/>
<comment type="subcellular location">
    <subcellularLocation>
        <location evidence="1 11">Cytoplasm</location>
    </subcellularLocation>
</comment>
<comment type="catalytic activity">
    <reaction evidence="11">
        <text>N(2)-acetyl-L-ornithine + L-glutamate = N-acetyl-L-glutamate + L-ornithine</text>
        <dbReference type="Rhea" id="RHEA:15349"/>
        <dbReference type="ChEBI" id="CHEBI:29985"/>
        <dbReference type="ChEBI" id="CHEBI:44337"/>
        <dbReference type="ChEBI" id="CHEBI:46911"/>
        <dbReference type="ChEBI" id="CHEBI:57805"/>
        <dbReference type="EC" id="2.3.1.35"/>
    </reaction>
</comment>
<dbReference type="PANTHER" id="PTHR23100">
    <property type="entry name" value="ARGININE BIOSYNTHESIS BIFUNCTIONAL PROTEIN ARGJ"/>
    <property type="match status" value="1"/>
</dbReference>
<dbReference type="FunFam" id="3.60.70.12:FF:000001">
    <property type="entry name" value="Arginine biosynthesis bifunctional protein ArgJ, chloroplastic"/>
    <property type="match status" value="1"/>
</dbReference>
<keyword evidence="10 11" id="KW-0012">Acyltransferase</keyword>
<keyword evidence="9 11" id="KW-0511">Multifunctional enzyme</keyword>
<evidence type="ECO:0000256" key="11">
    <source>
        <dbReference type="HAMAP-Rule" id="MF_01106"/>
    </source>
</evidence>
<feature type="binding site" evidence="11">
    <location>
        <position position="185"/>
    </location>
    <ligand>
        <name>substrate</name>
    </ligand>
</feature>
<dbReference type="OrthoDB" id="9804242at2"/>
<dbReference type="Pfam" id="PF01960">
    <property type="entry name" value="ArgJ"/>
    <property type="match status" value="1"/>
</dbReference>
<evidence type="ECO:0000256" key="10">
    <source>
        <dbReference type="ARBA" id="ARBA00023315"/>
    </source>
</evidence>
<keyword evidence="6 11" id="KW-0028">Amino-acid biosynthesis</keyword>
<keyword evidence="8 11" id="KW-0068">Autocatalytic cleavage</keyword>
<feature type="binding site" evidence="11">
    <location>
        <position position="159"/>
    </location>
    <ligand>
        <name>substrate</name>
    </ligand>
</feature>
<dbReference type="Gene3D" id="3.60.70.12">
    <property type="entry name" value="L-amino peptidase D-ALA esterase/amidase"/>
    <property type="match status" value="1"/>
</dbReference>
<dbReference type="Gene3D" id="3.10.20.340">
    <property type="entry name" value="ArgJ beta chain, C-terminal domain"/>
    <property type="match status" value="1"/>
</dbReference>
<feature type="binding site" evidence="11">
    <location>
        <position position="411"/>
    </location>
    <ligand>
        <name>substrate</name>
    </ligand>
</feature>
<dbReference type="NCBIfam" id="TIGR00120">
    <property type="entry name" value="ArgJ"/>
    <property type="match status" value="1"/>
</dbReference>
<keyword evidence="4 11" id="KW-0963">Cytoplasm</keyword>
<evidence type="ECO:0000256" key="9">
    <source>
        <dbReference type="ARBA" id="ARBA00023268"/>
    </source>
</evidence>
<comment type="pathway">
    <text evidence="11">Amino-acid biosynthesis; L-arginine biosynthesis; N(2)-acetyl-L-ornithine from L-glutamate: step 1/4.</text>
</comment>
<feature type="chain" id="PRO_5041748477" description="Arginine biosynthesis bifunctional protein ArgJ alpha chain" evidence="11">
    <location>
        <begin position="1"/>
        <end position="195"/>
    </location>
</feature>
<feature type="chain" id="PRO_5041748476" description="Arginine biosynthesis bifunctional protein ArgJ beta chain" evidence="11">
    <location>
        <begin position="196"/>
        <end position="411"/>
    </location>
</feature>